<dbReference type="WBParaSite" id="NBR_0000632601-mRNA-1">
    <property type="protein sequence ID" value="NBR_0000632601-mRNA-1"/>
    <property type="gene ID" value="NBR_0000632601"/>
</dbReference>
<reference evidence="4" key="1">
    <citation type="submission" date="2017-02" db="UniProtKB">
        <authorList>
            <consortium name="WormBaseParasite"/>
        </authorList>
    </citation>
    <scope>IDENTIFICATION</scope>
</reference>
<reference evidence="2 3" key="2">
    <citation type="submission" date="2018-11" db="EMBL/GenBank/DDBJ databases">
        <authorList>
            <consortium name="Pathogen Informatics"/>
        </authorList>
    </citation>
    <scope>NUCLEOTIDE SEQUENCE [LARGE SCALE GENOMIC DNA]</scope>
</reference>
<dbReference type="Proteomes" id="UP000271162">
    <property type="component" value="Unassembled WGS sequence"/>
</dbReference>
<dbReference type="EMBL" id="UYSL01019792">
    <property type="protein sequence ID" value="VDL69916.1"/>
    <property type="molecule type" value="Genomic_DNA"/>
</dbReference>
<gene>
    <name evidence="2" type="ORF">NBR_LOCUS6327</name>
</gene>
<dbReference type="PANTHER" id="PTHR24139:SF34">
    <property type="entry name" value="85_88 KDA CALCIUM-INDEPENDENT PHOSPHOLIPASE A2"/>
    <property type="match status" value="1"/>
</dbReference>
<accession>A0A0N4XUE6</accession>
<dbReference type="GO" id="GO:2000304">
    <property type="term" value="P:positive regulation of ceramide biosynthetic process"/>
    <property type="evidence" value="ECO:0007669"/>
    <property type="project" value="TreeGrafter"/>
</dbReference>
<dbReference type="STRING" id="27835.A0A0N4XUE6"/>
<evidence type="ECO:0000256" key="1">
    <source>
        <dbReference type="ARBA" id="ARBA00022801"/>
    </source>
</evidence>
<dbReference type="AlphaFoldDB" id="A0A0N4XUE6"/>
<proteinExistence type="predicted"/>
<protein>
    <submittedName>
        <fullName evidence="4">CHAT domain-containing protein</fullName>
    </submittedName>
</protein>
<evidence type="ECO:0000313" key="3">
    <source>
        <dbReference type="Proteomes" id="UP000271162"/>
    </source>
</evidence>
<sequence length="170" mass="19277">MTDFFRLKKLERHKEIENNDEIGCIISIGSGIEPLVPIDGIDVSLRIFPQHVTYHVSFPFLSVFLNFAHFSSPFAIGKDFLNVFGRGKNLITLFLYQCTSSHAGVVQAREWAHSLGIPYFRLSPKLTRAFDLDSVATDGIFDFMFETEVRSSFIEKGALKISNVNKKVKK</sequence>
<dbReference type="PANTHER" id="PTHR24139">
    <property type="entry name" value="CALCIUM-INDEPENDENT PHOSPHOLIPASE A2"/>
    <property type="match status" value="1"/>
</dbReference>
<evidence type="ECO:0000313" key="2">
    <source>
        <dbReference type="EMBL" id="VDL69916.1"/>
    </source>
</evidence>
<evidence type="ECO:0000313" key="4">
    <source>
        <dbReference type="WBParaSite" id="NBR_0000632601-mRNA-1"/>
    </source>
</evidence>
<dbReference type="InterPro" id="IPR047148">
    <property type="entry name" value="PLPL9"/>
</dbReference>
<keyword evidence="1" id="KW-0378">Hydrolase</keyword>
<dbReference type="GO" id="GO:0047499">
    <property type="term" value="F:calcium-independent phospholipase A2 activity"/>
    <property type="evidence" value="ECO:0007669"/>
    <property type="project" value="InterPro"/>
</dbReference>
<dbReference type="OMA" id="EVDCSHF"/>
<name>A0A0N4XUE6_NIPBR</name>
<keyword evidence="3" id="KW-1185">Reference proteome</keyword>
<dbReference type="GO" id="GO:0052816">
    <property type="term" value="F:long-chain fatty acyl-CoA hydrolase activity"/>
    <property type="evidence" value="ECO:0007669"/>
    <property type="project" value="TreeGrafter"/>
</dbReference>
<organism evidence="4">
    <name type="scientific">Nippostrongylus brasiliensis</name>
    <name type="common">Rat hookworm</name>
    <dbReference type="NCBI Taxonomy" id="27835"/>
    <lineage>
        <taxon>Eukaryota</taxon>
        <taxon>Metazoa</taxon>
        <taxon>Ecdysozoa</taxon>
        <taxon>Nematoda</taxon>
        <taxon>Chromadorea</taxon>
        <taxon>Rhabditida</taxon>
        <taxon>Rhabditina</taxon>
        <taxon>Rhabditomorpha</taxon>
        <taxon>Strongyloidea</taxon>
        <taxon>Heligmosomidae</taxon>
        <taxon>Nippostrongylus</taxon>
    </lineage>
</organism>
<dbReference type="GO" id="GO:0005739">
    <property type="term" value="C:mitochondrion"/>
    <property type="evidence" value="ECO:0007669"/>
    <property type="project" value="TreeGrafter"/>
</dbReference>